<name>A0ABV3W7F5_9BURK</name>
<dbReference type="PROSITE" id="PS51257">
    <property type="entry name" value="PROKAR_LIPOPROTEIN"/>
    <property type="match status" value="1"/>
</dbReference>
<proteinExistence type="predicted"/>
<reference evidence="3 4" key="1">
    <citation type="submission" date="2024-07" db="EMBL/GenBank/DDBJ databases">
        <title>A survey of Mimosa microsymbionts across Brazilian biomes reveals a high diversity of Paraburkholderia nodulating endemic species, but also that Cupriavidus is common as a symbiont of widespread species.</title>
        <authorList>
            <person name="Rouws L."/>
            <person name="Barauna A."/>
            <person name="Beukes C."/>
            <person name="Rouws J.R.C."/>
            <person name="De Faria S.M."/>
            <person name="Gross E."/>
            <person name="Bueno Dos Reis Junior F."/>
            <person name="Simon M.F."/>
            <person name="Maluk M."/>
            <person name="Odee D.W."/>
            <person name="Kenicer G."/>
            <person name="Young J.P.W."/>
            <person name="Reis V.M."/>
            <person name="Zilli J."/>
            <person name="James E.K."/>
        </authorList>
    </citation>
    <scope>NUCLEOTIDE SEQUENCE [LARGE SCALE GENOMIC DNA]</scope>
    <source>
        <strain evidence="3 4">BR14375</strain>
    </source>
</reference>
<evidence type="ECO:0000256" key="2">
    <source>
        <dbReference type="SAM" id="SignalP"/>
    </source>
</evidence>
<dbReference type="EMBL" id="JBFPKE010000001">
    <property type="protein sequence ID" value="MEX3749133.1"/>
    <property type="molecule type" value="Genomic_DNA"/>
</dbReference>
<dbReference type="Proteomes" id="UP001558535">
    <property type="component" value="Unassembled WGS sequence"/>
</dbReference>
<feature type="region of interest" description="Disordered" evidence="1">
    <location>
        <begin position="47"/>
        <end position="71"/>
    </location>
</feature>
<dbReference type="RefSeq" id="WP_310108550.1">
    <property type="nucleotide sequence ID" value="NZ_CP168530.1"/>
</dbReference>
<feature type="signal peptide" evidence="2">
    <location>
        <begin position="1"/>
        <end position="24"/>
    </location>
</feature>
<feature type="chain" id="PRO_5047537424" evidence="2">
    <location>
        <begin position="25"/>
        <end position="440"/>
    </location>
</feature>
<dbReference type="InterPro" id="IPR021847">
    <property type="entry name" value="DUF3443"/>
</dbReference>
<dbReference type="Pfam" id="PF11925">
    <property type="entry name" value="DUF3443"/>
    <property type="match status" value="1"/>
</dbReference>
<accession>A0ABV3W7F5</accession>
<evidence type="ECO:0000256" key="1">
    <source>
        <dbReference type="SAM" id="MobiDB-lite"/>
    </source>
</evidence>
<sequence length="440" mass="44096">MRHTFTLTSALVSALASILPSALACALFPALFALLLGGCGGGGGSGGSGGSAASNASTPSTAGPTVTNTTPTPQALAANAVRVTVDAGVSNVPNMPFVSLTLCAPGTAQCQTIDHVLVDTGSWGVRVFASQLPASMALPQQKDASGNLVAECMQFFNGFTWGAVKLADLQIAGEKAASLPIQVIDPNYASVPSDCASVGVARNTPAMLQANGILGIGVFKHDCGANCVAQALPGTYYGCSGTACTSIALAEALQVANPIPYFAADNNGSLLSLPAVAGGAQSVTGQLVFGIGTQSNNTLGSAQVIGVSPSSGTFTTVHDGTTYSRSILDSGSTGLFFRSSALPVCASPNNAYYCPASTEQLSAMIQGVNGSTSAVNFSVANANAVAQTYGGDSALPLLAGPAFVTSSIFDWGLPFFYGRNVYAAIEQQPTPGGSGPYVAY</sequence>
<protein>
    <submittedName>
        <fullName evidence="3">DUF3443 domain-containing protein</fullName>
    </submittedName>
</protein>
<comment type="caution">
    <text evidence="3">The sequence shown here is derived from an EMBL/GenBank/DDBJ whole genome shotgun (WGS) entry which is preliminary data.</text>
</comment>
<gene>
    <name evidence="3" type="ORF">AB3X84_03830</name>
</gene>
<keyword evidence="4" id="KW-1185">Reference proteome</keyword>
<evidence type="ECO:0000313" key="4">
    <source>
        <dbReference type="Proteomes" id="UP001558535"/>
    </source>
</evidence>
<organism evidence="3 4">
    <name type="scientific">Paraburkholderia phenoliruptrix</name>
    <dbReference type="NCBI Taxonomy" id="252970"/>
    <lineage>
        <taxon>Bacteria</taxon>
        <taxon>Pseudomonadati</taxon>
        <taxon>Pseudomonadota</taxon>
        <taxon>Betaproteobacteria</taxon>
        <taxon>Burkholderiales</taxon>
        <taxon>Burkholderiaceae</taxon>
        <taxon>Paraburkholderia</taxon>
    </lineage>
</organism>
<evidence type="ECO:0000313" key="3">
    <source>
        <dbReference type="EMBL" id="MEX3749133.1"/>
    </source>
</evidence>
<feature type="compositionally biased region" description="Low complexity" evidence="1">
    <location>
        <begin position="51"/>
        <end position="71"/>
    </location>
</feature>
<keyword evidence="2" id="KW-0732">Signal</keyword>